<dbReference type="GO" id="GO:0016853">
    <property type="term" value="F:isomerase activity"/>
    <property type="evidence" value="ECO:0007669"/>
    <property type="project" value="UniProtKB-KW"/>
</dbReference>
<evidence type="ECO:0000256" key="2">
    <source>
        <dbReference type="ARBA" id="ARBA00023239"/>
    </source>
</evidence>
<protein>
    <submittedName>
        <fullName evidence="3">Enoyl-CoA hydratase/isomerase</fullName>
    </submittedName>
</protein>
<accession>C3N4B1</accession>
<dbReference type="InterPro" id="IPR029045">
    <property type="entry name" value="ClpP/crotonase-like_dom_sf"/>
</dbReference>
<dbReference type="Proteomes" id="UP000002307">
    <property type="component" value="Chromosome"/>
</dbReference>
<gene>
    <name evidence="3" type="ordered locus">M1627_0903</name>
</gene>
<dbReference type="KEGG" id="sim:M1627_0903"/>
<comment type="similarity">
    <text evidence="1">Belongs to the enoyl-CoA hydratase/isomerase family.</text>
</comment>
<dbReference type="Pfam" id="PF00378">
    <property type="entry name" value="ECH_1"/>
    <property type="match status" value="1"/>
</dbReference>
<evidence type="ECO:0000313" key="4">
    <source>
        <dbReference type="Proteomes" id="UP000002307"/>
    </source>
</evidence>
<sequence length="262" mass="29105">MGCCPISNSNLIDINIEKPIAIIGLNREQKLNALNTRLYLELYNILQQLEINKEICAIIITGKGRAFSAGADIYEFYSMTQQAFAEFLKIARMVYDFIENMNKLVISAVNGYCLGGGFELALAGDLIIATKDALFGFPEITLGLIPGSGGTQRLARIVGRNKAKELILTAKFITAEEALSLNIISKIVDKELFLEEAKKLANNVCKFSADAIYKAKRAINEGIESPLSVSLSYEIELAVNLFNDNVKKKIEEFIYKKEKRSM</sequence>
<dbReference type="SUPFAM" id="SSF52096">
    <property type="entry name" value="ClpP/crotonase"/>
    <property type="match status" value="1"/>
</dbReference>
<keyword evidence="2" id="KW-0456">Lyase</keyword>
<dbReference type="InterPro" id="IPR001753">
    <property type="entry name" value="Enoyl-CoA_hydra/iso"/>
</dbReference>
<keyword evidence="3" id="KW-0413">Isomerase</keyword>
<dbReference type="HOGENOM" id="CLU_009834_7_6_2"/>
<dbReference type="EMBL" id="CP001401">
    <property type="protein sequence ID" value="ACP54836.1"/>
    <property type="molecule type" value="Genomic_DNA"/>
</dbReference>
<dbReference type="GO" id="GO:0016829">
    <property type="term" value="F:lyase activity"/>
    <property type="evidence" value="ECO:0007669"/>
    <property type="project" value="UniProtKB-KW"/>
</dbReference>
<dbReference type="PANTHER" id="PTHR11941">
    <property type="entry name" value="ENOYL-COA HYDRATASE-RELATED"/>
    <property type="match status" value="1"/>
</dbReference>
<dbReference type="Gene3D" id="3.90.226.10">
    <property type="entry name" value="2-enoyl-CoA Hydratase, Chain A, domain 1"/>
    <property type="match status" value="1"/>
</dbReference>
<reference evidence="3 4" key="1">
    <citation type="journal article" date="2009" name="Proc. Natl. Acad. Sci. U.S.A.">
        <title>Biogeography of the Sulfolobus islandicus pan-genome.</title>
        <authorList>
            <person name="Reno M.L."/>
            <person name="Held N.L."/>
            <person name="Fields C.J."/>
            <person name="Burke P.V."/>
            <person name="Whitaker R.J."/>
        </authorList>
    </citation>
    <scope>NUCLEOTIDE SEQUENCE [LARGE SCALE GENOMIC DNA]</scope>
    <source>
        <strain evidence="3 4">M.16.27</strain>
    </source>
</reference>
<dbReference type="CDD" id="cd06558">
    <property type="entry name" value="crotonase-like"/>
    <property type="match status" value="1"/>
</dbReference>
<dbReference type="FunFam" id="3.90.226.10:FF:000009">
    <property type="entry name" value="Carnitinyl-CoA dehydratase"/>
    <property type="match status" value="1"/>
</dbReference>
<proteinExistence type="inferred from homology"/>
<name>C3N4B1_SACI3</name>
<organism evidence="3 4">
    <name type="scientific">Saccharolobus islandicus (strain M.16.27)</name>
    <name type="common">Sulfolobus islandicus</name>
    <dbReference type="NCBI Taxonomy" id="427318"/>
    <lineage>
        <taxon>Archaea</taxon>
        <taxon>Thermoproteota</taxon>
        <taxon>Thermoprotei</taxon>
        <taxon>Sulfolobales</taxon>
        <taxon>Sulfolobaceae</taxon>
        <taxon>Saccharolobus</taxon>
    </lineage>
</organism>
<evidence type="ECO:0000256" key="1">
    <source>
        <dbReference type="ARBA" id="ARBA00005254"/>
    </source>
</evidence>
<dbReference type="AlphaFoldDB" id="C3N4B1"/>
<evidence type="ECO:0000313" key="3">
    <source>
        <dbReference type="EMBL" id="ACP54836.1"/>
    </source>
</evidence>
<dbReference type="GO" id="GO:0006635">
    <property type="term" value="P:fatty acid beta-oxidation"/>
    <property type="evidence" value="ECO:0007669"/>
    <property type="project" value="TreeGrafter"/>
</dbReference>
<dbReference type="PANTHER" id="PTHR11941:SF54">
    <property type="entry name" value="ENOYL-COA HYDRATASE, MITOCHONDRIAL"/>
    <property type="match status" value="1"/>
</dbReference>